<accession>A0AAV4XW69</accession>
<evidence type="ECO:0000313" key="1">
    <source>
        <dbReference type="EMBL" id="GIY98119.1"/>
    </source>
</evidence>
<protein>
    <submittedName>
        <fullName evidence="1">Uncharacterized protein</fullName>
    </submittedName>
</protein>
<dbReference type="EMBL" id="BPLR01018260">
    <property type="protein sequence ID" value="GIY98119.1"/>
    <property type="molecule type" value="Genomic_DNA"/>
</dbReference>
<evidence type="ECO:0000313" key="2">
    <source>
        <dbReference type="Proteomes" id="UP001054945"/>
    </source>
</evidence>
<proteinExistence type="predicted"/>
<gene>
    <name evidence="1" type="ORF">CEXT_104881</name>
</gene>
<dbReference type="Proteomes" id="UP001054945">
    <property type="component" value="Unassembled WGS sequence"/>
</dbReference>
<name>A0AAV4XW69_CAEEX</name>
<sequence length="124" mass="13284">MSYPKTSDLNVNVQKKQFLGNPKSYLQTPSLENEITTCRAKIPSLGNSFPVSATGSDCGGGVGLQLCGGDFQRLTIPVTSSSNIEMIVVIQRGTARVARNDAPHSGTALNRHFRIVSEGGERSF</sequence>
<keyword evidence="2" id="KW-1185">Reference proteome</keyword>
<organism evidence="1 2">
    <name type="scientific">Caerostris extrusa</name>
    <name type="common">Bark spider</name>
    <name type="synonym">Caerostris bankana</name>
    <dbReference type="NCBI Taxonomy" id="172846"/>
    <lineage>
        <taxon>Eukaryota</taxon>
        <taxon>Metazoa</taxon>
        <taxon>Ecdysozoa</taxon>
        <taxon>Arthropoda</taxon>
        <taxon>Chelicerata</taxon>
        <taxon>Arachnida</taxon>
        <taxon>Araneae</taxon>
        <taxon>Araneomorphae</taxon>
        <taxon>Entelegynae</taxon>
        <taxon>Araneoidea</taxon>
        <taxon>Araneidae</taxon>
        <taxon>Caerostris</taxon>
    </lineage>
</organism>
<dbReference type="AlphaFoldDB" id="A0AAV4XW69"/>
<comment type="caution">
    <text evidence="1">The sequence shown here is derived from an EMBL/GenBank/DDBJ whole genome shotgun (WGS) entry which is preliminary data.</text>
</comment>
<reference evidence="1 2" key="1">
    <citation type="submission" date="2021-06" db="EMBL/GenBank/DDBJ databases">
        <title>Caerostris extrusa draft genome.</title>
        <authorList>
            <person name="Kono N."/>
            <person name="Arakawa K."/>
        </authorList>
    </citation>
    <scope>NUCLEOTIDE SEQUENCE [LARGE SCALE GENOMIC DNA]</scope>
</reference>